<dbReference type="InterPro" id="IPR009057">
    <property type="entry name" value="Homeodomain-like_sf"/>
</dbReference>
<dbReference type="InterPro" id="IPR050624">
    <property type="entry name" value="HTH-type_Tx_Regulator"/>
</dbReference>
<dbReference type="PROSITE" id="PS50977">
    <property type="entry name" value="HTH_TETR_2"/>
    <property type="match status" value="1"/>
</dbReference>
<dbReference type="Gene3D" id="1.10.357.10">
    <property type="entry name" value="Tetracycline Repressor, domain 2"/>
    <property type="match status" value="1"/>
</dbReference>
<dbReference type="PRINTS" id="PR00455">
    <property type="entry name" value="HTHTETR"/>
</dbReference>
<dbReference type="InterPro" id="IPR001647">
    <property type="entry name" value="HTH_TetR"/>
</dbReference>
<evidence type="ECO:0000256" key="3">
    <source>
        <dbReference type="SAM" id="MobiDB-lite"/>
    </source>
</evidence>
<dbReference type="EMBL" id="FOMT01000006">
    <property type="protein sequence ID" value="SFF16685.1"/>
    <property type="molecule type" value="Genomic_DNA"/>
</dbReference>
<evidence type="ECO:0000256" key="1">
    <source>
        <dbReference type="ARBA" id="ARBA00023125"/>
    </source>
</evidence>
<evidence type="ECO:0000256" key="2">
    <source>
        <dbReference type="PROSITE-ProRule" id="PRU00335"/>
    </source>
</evidence>
<dbReference type="PROSITE" id="PS01081">
    <property type="entry name" value="HTH_TETR_1"/>
    <property type="match status" value="1"/>
</dbReference>
<feature type="region of interest" description="Disordered" evidence="3">
    <location>
        <begin position="1"/>
        <end position="29"/>
    </location>
</feature>
<accession>A0A1I2GGF2</accession>
<protein>
    <submittedName>
        <fullName evidence="5">DNA-binding transcriptional regulator, AcrR family</fullName>
    </submittedName>
</protein>
<dbReference type="Proteomes" id="UP000198855">
    <property type="component" value="Unassembled WGS sequence"/>
</dbReference>
<gene>
    <name evidence="5" type="ORF">SAMN05216378_5235</name>
</gene>
<dbReference type="InterPro" id="IPR023772">
    <property type="entry name" value="DNA-bd_HTH_TetR-type_CS"/>
</dbReference>
<dbReference type="GO" id="GO:0003677">
    <property type="term" value="F:DNA binding"/>
    <property type="evidence" value="ECO:0007669"/>
    <property type="project" value="UniProtKB-UniRule"/>
</dbReference>
<organism evidence="5 6">
    <name type="scientific">Paenibacillus catalpae</name>
    <dbReference type="NCBI Taxonomy" id="1045775"/>
    <lineage>
        <taxon>Bacteria</taxon>
        <taxon>Bacillati</taxon>
        <taxon>Bacillota</taxon>
        <taxon>Bacilli</taxon>
        <taxon>Bacillales</taxon>
        <taxon>Paenibacillaceae</taxon>
        <taxon>Paenibacillus</taxon>
    </lineage>
</organism>
<dbReference type="AlphaFoldDB" id="A0A1I2GGF2"/>
<feature type="DNA-binding region" description="H-T-H motif" evidence="2">
    <location>
        <begin position="50"/>
        <end position="69"/>
    </location>
</feature>
<dbReference type="Pfam" id="PF00440">
    <property type="entry name" value="TetR_N"/>
    <property type="match status" value="1"/>
</dbReference>
<evidence type="ECO:0000313" key="6">
    <source>
        <dbReference type="Proteomes" id="UP000198855"/>
    </source>
</evidence>
<keyword evidence="6" id="KW-1185">Reference proteome</keyword>
<keyword evidence="1 2" id="KW-0238">DNA-binding</keyword>
<dbReference type="PANTHER" id="PTHR43479:SF7">
    <property type="entry name" value="TETR-FAMILY TRANSCRIPTIONAL REGULATOR"/>
    <property type="match status" value="1"/>
</dbReference>
<proteinExistence type="predicted"/>
<feature type="domain" description="HTH tetR-type" evidence="4">
    <location>
        <begin position="27"/>
        <end position="87"/>
    </location>
</feature>
<dbReference type="PANTHER" id="PTHR43479">
    <property type="entry name" value="ACREF/ENVCD OPERON REPRESSOR-RELATED"/>
    <property type="match status" value="1"/>
</dbReference>
<name>A0A1I2GGF2_9BACL</name>
<dbReference type="SUPFAM" id="SSF46689">
    <property type="entry name" value="Homeodomain-like"/>
    <property type="match status" value="1"/>
</dbReference>
<reference evidence="6" key="1">
    <citation type="submission" date="2016-10" db="EMBL/GenBank/DDBJ databases">
        <authorList>
            <person name="Varghese N."/>
            <person name="Submissions S."/>
        </authorList>
    </citation>
    <scope>NUCLEOTIDE SEQUENCE [LARGE SCALE GENOMIC DNA]</scope>
    <source>
        <strain evidence="6">CGMCC 1.10784</strain>
    </source>
</reference>
<evidence type="ECO:0000259" key="4">
    <source>
        <dbReference type="PROSITE" id="PS50977"/>
    </source>
</evidence>
<dbReference type="STRING" id="1045775.SAMN05216378_5235"/>
<evidence type="ECO:0000313" key="5">
    <source>
        <dbReference type="EMBL" id="SFF16685.1"/>
    </source>
</evidence>
<sequence length="216" mass="24944">MAEATASNDNKERVRAMQKNGKDRRHSRSQRLLKQSFVELMHEKGFTAMTVQDIADRADVNRGTFYAHFPDKFALLEQSIRDKFRHLLERELPPDSGWHPKHIRVLVRTVLEHVRTLYGRCSPNDTVNPLFEHSVRDELANLLRRWLGQLRADRPDWQVSVDTMALMTSWSIFGAAVAWSKGYEEISVNEMTDRVLSVLTEGAARFGRDPSADQIR</sequence>